<sequence length="72" mass="8421">MRETRRFVACAGEEQRRWVADQSPMVWRMEFYRLTAFESTGTNGDDQRMVEAKIATRSNPISIEDCDFSRSP</sequence>
<name>A0AA88E014_FICCA</name>
<protein>
    <submittedName>
        <fullName evidence="1">Uncharacterized protein</fullName>
    </submittedName>
</protein>
<accession>A0AA88E014</accession>
<reference evidence="1" key="1">
    <citation type="submission" date="2023-07" db="EMBL/GenBank/DDBJ databases">
        <title>draft genome sequence of fig (Ficus carica).</title>
        <authorList>
            <person name="Takahashi T."/>
            <person name="Nishimura K."/>
        </authorList>
    </citation>
    <scope>NUCLEOTIDE SEQUENCE</scope>
</reference>
<keyword evidence="2" id="KW-1185">Reference proteome</keyword>
<dbReference type="AlphaFoldDB" id="A0AA88E014"/>
<evidence type="ECO:0000313" key="1">
    <source>
        <dbReference type="EMBL" id="GMN65175.1"/>
    </source>
</evidence>
<proteinExistence type="predicted"/>
<comment type="caution">
    <text evidence="1">The sequence shown here is derived from an EMBL/GenBank/DDBJ whole genome shotgun (WGS) entry which is preliminary data.</text>
</comment>
<evidence type="ECO:0000313" key="2">
    <source>
        <dbReference type="Proteomes" id="UP001187192"/>
    </source>
</evidence>
<gene>
    <name evidence="1" type="ORF">TIFTF001_034250</name>
</gene>
<dbReference type="EMBL" id="BTGU01000218">
    <property type="protein sequence ID" value="GMN65175.1"/>
    <property type="molecule type" value="Genomic_DNA"/>
</dbReference>
<organism evidence="1 2">
    <name type="scientific">Ficus carica</name>
    <name type="common">Common fig</name>
    <dbReference type="NCBI Taxonomy" id="3494"/>
    <lineage>
        <taxon>Eukaryota</taxon>
        <taxon>Viridiplantae</taxon>
        <taxon>Streptophyta</taxon>
        <taxon>Embryophyta</taxon>
        <taxon>Tracheophyta</taxon>
        <taxon>Spermatophyta</taxon>
        <taxon>Magnoliopsida</taxon>
        <taxon>eudicotyledons</taxon>
        <taxon>Gunneridae</taxon>
        <taxon>Pentapetalae</taxon>
        <taxon>rosids</taxon>
        <taxon>fabids</taxon>
        <taxon>Rosales</taxon>
        <taxon>Moraceae</taxon>
        <taxon>Ficeae</taxon>
        <taxon>Ficus</taxon>
    </lineage>
</organism>
<dbReference type="Proteomes" id="UP001187192">
    <property type="component" value="Unassembled WGS sequence"/>
</dbReference>
<dbReference type="Gramene" id="FCD_00035560-RA">
    <property type="protein sequence ID" value="FCD_00035560-RA:cds"/>
    <property type="gene ID" value="FCD_00035560"/>
</dbReference>